<organism evidence="2">
    <name type="scientific">Eutreptiella gymnastica</name>
    <dbReference type="NCBI Taxonomy" id="73025"/>
    <lineage>
        <taxon>Eukaryota</taxon>
        <taxon>Discoba</taxon>
        <taxon>Euglenozoa</taxon>
        <taxon>Euglenida</taxon>
        <taxon>Spirocuta</taxon>
        <taxon>Euglenophyceae</taxon>
        <taxon>Eutreptiales</taxon>
        <taxon>Eutreptiaceae</taxon>
        <taxon>Eutreptiella</taxon>
    </lineage>
</organism>
<sequence>MIGLVKKHWQRRSQSDQEVVDAISVEPTSWIKQNPSGFGYTTMGIVEAESPELVLQQSHRSGRRILDTLQSSIEEGPSVWMASQRARVADALPDLVLDRDMMCVNGGISPAPTSTSTTINEESKRRKIMNQEHVIRKSLFLRWLEQDLTQTPGRDMYEKTVRQCALEINSPRSDGSAQSGTSREINSPCGNSWKSESSCFQPEDLLLARELAVLQMRESLLRSAALQTHEAERERLSFRLWKEAQMVLAELGNPAVMLDVLLMEEQVQRNGLAVKEDNAFVMVSFRYMLWVGIALFEQSPSLVQLEDAP</sequence>
<evidence type="ECO:0000256" key="1">
    <source>
        <dbReference type="SAM" id="MobiDB-lite"/>
    </source>
</evidence>
<reference evidence="2" key="1">
    <citation type="submission" date="2021-01" db="EMBL/GenBank/DDBJ databases">
        <authorList>
            <person name="Corre E."/>
            <person name="Pelletier E."/>
            <person name="Niang G."/>
            <person name="Scheremetjew M."/>
            <person name="Finn R."/>
            <person name="Kale V."/>
            <person name="Holt S."/>
            <person name="Cochrane G."/>
            <person name="Meng A."/>
            <person name="Brown T."/>
            <person name="Cohen L."/>
        </authorList>
    </citation>
    <scope>NUCLEOTIDE SEQUENCE</scope>
    <source>
        <strain evidence="2">CCMP1594</strain>
    </source>
</reference>
<gene>
    <name evidence="2" type="ORF">EGYM00163_LOCUS35892</name>
</gene>
<accession>A0A7S4LEV8</accession>
<feature type="region of interest" description="Disordered" evidence="1">
    <location>
        <begin position="168"/>
        <end position="189"/>
    </location>
</feature>
<name>A0A7S4LEV8_9EUGL</name>
<dbReference type="AlphaFoldDB" id="A0A7S4LEV8"/>
<evidence type="ECO:0000313" key="2">
    <source>
        <dbReference type="EMBL" id="CAE0824657.1"/>
    </source>
</evidence>
<feature type="compositionally biased region" description="Polar residues" evidence="1">
    <location>
        <begin position="170"/>
        <end position="189"/>
    </location>
</feature>
<dbReference type="EMBL" id="HBJA01104173">
    <property type="protein sequence ID" value="CAE0824657.1"/>
    <property type="molecule type" value="Transcribed_RNA"/>
</dbReference>
<protein>
    <submittedName>
        <fullName evidence="2">Uncharacterized protein</fullName>
    </submittedName>
</protein>
<proteinExistence type="predicted"/>